<sequence length="203" mass="22174">MDAREDALTGTSDLSQHGLSDEALEALSVPFVQDLIAENEAMLIEITILRDMRRGYQQIQQECLLAEEGAARQELAMREADERAQCGGGFLHDILHELCGEVSALREENSALQGIMLTVQAELGGEEDSRKSVNSVSPHTPVNDPEERTPLRCGVSSELGNKLLVRYSAYLGDKGTGARVASRCDGSLTRGCKRTRMSDGDFF</sequence>
<evidence type="ECO:0000256" key="1">
    <source>
        <dbReference type="SAM" id="MobiDB-lite"/>
    </source>
</evidence>
<dbReference type="AlphaFoldDB" id="G0V2K8"/>
<name>G0V2K8_TRYCI</name>
<dbReference type="VEuPathDB" id="TriTrypDB:TcIL3000.11.13860"/>
<protein>
    <submittedName>
        <fullName evidence="2">Uncharacterized protein TCIL3000_11_13860</fullName>
    </submittedName>
</protein>
<organism evidence="2">
    <name type="scientific">Trypanosoma congolense (strain IL3000)</name>
    <dbReference type="NCBI Taxonomy" id="1068625"/>
    <lineage>
        <taxon>Eukaryota</taxon>
        <taxon>Discoba</taxon>
        <taxon>Euglenozoa</taxon>
        <taxon>Kinetoplastea</taxon>
        <taxon>Metakinetoplastina</taxon>
        <taxon>Trypanosomatida</taxon>
        <taxon>Trypanosomatidae</taxon>
        <taxon>Trypanosoma</taxon>
        <taxon>Nannomonas</taxon>
    </lineage>
</organism>
<gene>
    <name evidence="2" type="ORF">TCIL3000_11_13860</name>
</gene>
<feature type="region of interest" description="Disordered" evidence="1">
    <location>
        <begin position="126"/>
        <end position="149"/>
    </location>
</feature>
<accession>G0V2K8</accession>
<reference evidence="2" key="1">
    <citation type="journal article" date="2012" name="Proc. Natl. Acad. Sci. U.S.A.">
        <title>Antigenic diversity is generated by distinct evolutionary mechanisms in African trypanosome species.</title>
        <authorList>
            <person name="Jackson A.P."/>
            <person name="Berry A."/>
            <person name="Aslett M."/>
            <person name="Allison H.C."/>
            <person name="Burton P."/>
            <person name="Vavrova-Anderson J."/>
            <person name="Brown R."/>
            <person name="Browne H."/>
            <person name="Corton N."/>
            <person name="Hauser H."/>
            <person name="Gamble J."/>
            <person name="Gilderthorp R."/>
            <person name="Marcello L."/>
            <person name="McQuillan J."/>
            <person name="Otto T.D."/>
            <person name="Quail M.A."/>
            <person name="Sanders M.J."/>
            <person name="van Tonder A."/>
            <person name="Ginger M.L."/>
            <person name="Field M.C."/>
            <person name="Barry J.D."/>
            <person name="Hertz-Fowler C."/>
            <person name="Berriman M."/>
        </authorList>
    </citation>
    <scope>NUCLEOTIDE SEQUENCE</scope>
    <source>
        <strain evidence="2">IL3000</strain>
    </source>
</reference>
<dbReference type="EMBL" id="HE575324">
    <property type="protein sequence ID" value="CCC95880.1"/>
    <property type="molecule type" value="Genomic_DNA"/>
</dbReference>
<evidence type="ECO:0000313" key="2">
    <source>
        <dbReference type="EMBL" id="CCC95880.1"/>
    </source>
</evidence>
<proteinExistence type="predicted"/>